<feature type="domain" description="DNA repair protein Crb2 Tudor" evidence="2">
    <location>
        <begin position="101"/>
        <end position="139"/>
    </location>
</feature>
<dbReference type="Proteomes" id="UP000007875">
    <property type="component" value="Unassembled WGS sequence"/>
</dbReference>
<dbReference type="AlphaFoldDB" id="H2YJS2"/>
<dbReference type="InParanoid" id="H2YJS2"/>
<dbReference type="Gene3D" id="2.30.30.140">
    <property type="match status" value="1"/>
</dbReference>
<reference evidence="3" key="3">
    <citation type="submission" date="2025-09" db="UniProtKB">
        <authorList>
            <consortium name="Ensembl"/>
        </authorList>
    </citation>
    <scope>IDENTIFICATION</scope>
</reference>
<name>H2YJS2_CIOSA</name>
<organism evidence="3 4">
    <name type="scientific">Ciona savignyi</name>
    <name type="common">Pacific transparent sea squirt</name>
    <dbReference type="NCBI Taxonomy" id="51511"/>
    <lineage>
        <taxon>Eukaryota</taxon>
        <taxon>Metazoa</taxon>
        <taxon>Chordata</taxon>
        <taxon>Tunicata</taxon>
        <taxon>Ascidiacea</taxon>
        <taxon>Phlebobranchia</taxon>
        <taxon>Cionidae</taxon>
        <taxon>Ciona</taxon>
    </lineage>
</organism>
<dbReference type="SUPFAM" id="SSF63748">
    <property type="entry name" value="Tudor/PWWP/MBT"/>
    <property type="match status" value="1"/>
</dbReference>
<dbReference type="InterPro" id="IPR041297">
    <property type="entry name" value="Crb2_Tudor"/>
</dbReference>
<dbReference type="HOGENOM" id="CLU_1800771_0_0_1"/>
<dbReference type="Ensembl" id="ENSCSAVT00000005646.1">
    <property type="protein sequence ID" value="ENSCSAVP00000005571.1"/>
    <property type="gene ID" value="ENSCSAVG00000003329.1"/>
</dbReference>
<sequence length="144" mass="16734">MGDDAYKIRYYDGLVKVVKEDFLRPYSGEIPKLPPAPPKLSSPKRHRSEDNRSKAALGLNRPQSADRSRRVSESNSVDPGTRSKQAKISAPESRVRYKQGEQVLCRWTDRRFYPATVLKQKGIDHYLIKYYDNRKKVVKHDWLS</sequence>
<reference evidence="4" key="1">
    <citation type="submission" date="2003-08" db="EMBL/GenBank/DDBJ databases">
        <authorList>
            <person name="Birren B."/>
            <person name="Nusbaum C."/>
            <person name="Abebe A."/>
            <person name="Abouelleil A."/>
            <person name="Adekoya E."/>
            <person name="Ait-zahra M."/>
            <person name="Allen N."/>
            <person name="Allen T."/>
            <person name="An P."/>
            <person name="Anderson M."/>
            <person name="Anderson S."/>
            <person name="Arachchi H."/>
            <person name="Armbruster J."/>
            <person name="Bachantsang P."/>
            <person name="Baldwin J."/>
            <person name="Barry A."/>
            <person name="Bayul T."/>
            <person name="Blitshsteyn B."/>
            <person name="Bloom T."/>
            <person name="Blye J."/>
            <person name="Boguslavskiy L."/>
            <person name="Borowsky M."/>
            <person name="Boukhgalter B."/>
            <person name="Brunache A."/>
            <person name="Butler J."/>
            <person name="Calixte N."/>
            <person name="Calvo S."/>
            <person name="Camarata J."/>
            <person name="Campo K."/>
            <person name="Chang J."/>
            <person name="Cheshatsang Y."/>
            <person name="Citroen M."/>
            <person name="Collymore A."/>
            <person name="Considine T."/>
            <person name="Cook A."/>
            <person name="Cooke P."/>
            <person name="Corum B."/>
            <person name="Cuomo C."/>
            <person name="David R."/>
            <person name="Dawoe T."/>
            <person name="Degray S."/>
            <person name="Dodge S."/>
            <person name="Dooley K."/>
            <person name="Dorje P."/>
            <person name="Dorjee K."/>
            <person name="Dorris L."/>
            <person name="Duffey N."/>
            <person name="Dupes A."/>
            <person name="Elkins T."/>
            <person name="Engels R."/>
            <person name="Erickson J."/>
            <person name="Farina A."/>
            <person name="Faro S."/>
            <person name="Ferreira P."/>
            <person name="Fischer H."/>
            <person name="Fitzgerald M."/>
            <person name="Foley K."/>
            <person name="Gage D."/>
            <person name="Galagan J."/>
            <person name="Gearin G."/>
            <person name="Gnerre S."/>
            <person name="Gnirke A."/>
            <person name="Goyette A."/>
            <person name="Graham J."/>
            <person name="Grandbois E."/>
            <person name="Gyaltsen K."/>
            <person name="Hafez N."/>
            <person name="Hagopian D."/>
            <person name="Hagos B."/>
            <person name="Hall J."/>
            <person name="Hatcher B."/>
            <person name="Heller A."/>
            <person name="Higgins H."/>
            <person name="Honan T."/>
            <person name="Horn A."/>
            <person name="Houde N."/>
            <person name="Hughes L."/>
            <person name="Hulme W."/>
            <person name="Husby E."/>
            <person name="Iliev I."/>
            <person name="Jaffe D."/>
            <person name="Jones C."/>
            <person name="Kamal M."/>
            <person name="Kamat A."/>
            <person name="Kamvysselis M."/>
            <person name="Karlsson E."/>
            <person name="Kells C."/>
            <person name="Kieu A."/>
            <person name="Kisner P."/>
            <person name="Kodira C."/>
            <person name="Kulbokas E."/>
            <person name="Labutti K."/>
            <person name="Lama D."/>
            <person name="Landers T."/>
            <person name="Leger J."/>
            <person name="Levine S."/>
            <person name="Lewis D."/>
            <person name="Lewis T."/>
            <person name="Lindblad-toh K."/>
            <person name="Liu X."/>
            <person name="Lokyitsang T."/>
            <person name="Lokyitsang Y."/>
            <person name="Lucien O."/>
            <person name="Lui A."/>
            <person name="Ma L.J."/>
            <person name="Mabbitt R."/>
            <person name="Macdonald J."/>
            <person name="Maclean C."/>
            <person name="Major J."/>
            <person name="Manning J."/>
            <person name="Marabella R."/>
            <person name="Maru K."/>
            <person name="Matthews C."/>
            <person name="Mauceli E."/>
            <person name="Mccarthy M."/>
            <person name="Mcdonough S."/>
            <person name="Mcghee T."/>
            <person name="Meldrim J."/>
            <person name="Meneus L."/>
            <person name="Mesirov J."/>
            <person name="Mihalev A."/>
            <person name="Mihova T."/>
            <person name="Mikkelsen T."/>
            <person name="Mlenga V."/>
            <person name="Moru K."/>
            <person name="Mozes J."/>
            <person name="Mulrain L."/>
            <person name="Munson G."/>
            <person name="Naylor J."/>
            <person name="Newes C."/>
            <person name="Nguyen C."/>
            <person name="Nguyen N."/>
            <person name="Nguyen T."/>
            <person name="Nicol R."/>
            <person name="Nielsen C."/>
            <person name="Nizzari M."/>
            <person name="Norbu C."/>
            <person name="Norbu N."/>
            <person name="O'donnell P."/>
            <person name="Okoawo O."/>
            <person name="O'leary S."/>
            <person name="Omotosho B."/>
            <person name="O'neill K."/>
            <person name="Osman S."/>
            <person name="Parker S."/>
            <person name="Perrin D."/>
            <person name="Phunkhang P."/>
            <person name="Piqani B."/>
            <person name="Purcell S."/>
            <person name="Rachupka T."/>
            <person name="Ramasamy U."/>
            <person name="Rameau R."/>
            <person name="Ray V."/>
            <person name="Raymond C."/>
            <person name="Retta R."/>
            <person name="Richardson S."/>
            <person name="Rise C."/>
            <person name="Rodriguez J."/>
            <person name="Rogers J."/>
            <person name="Rogov P."/>
            <person name="Rutman M."/>
            <person name="Schupbach R."/>
            <person name="Seaman C."/>
            <person name="Settipalli S."/>
            <person name="Sharpe T."/>
            <person name="Sheridan J."/>
            <person name="Sherpa N."/>
            <person name="Shi J."/>
            <person name="Smirnov S."/>
            <person name="Smith C."/>
            <person name="Sougnez C."/>
            <person name="Spencer B."/>
            <person name="Stalker J."/>
            <person name="Stange-thomann N."/>
            <person name="Stavropoulos S."/>
            <person name="Stetson K."/>
            <person name="Stone C."/>
            <person name="Stone S."/>
            <person name="Stubbs M."/>
            <person name="Talamas J."/>
            <person name="Tchuinga P."/>
            <person name="Tenzing P."/>
            <person name="Tesfaye S."/>
            <person name="Theodore J."/>
            <person name="Thoulutsang Y."/>
            <person name="Topham K."/>
            <person name="Towey S."/>
            <person name="Tsamla T."/>
            <person name="Tsomo N."/>
            <person name="Vallee D."/>
            <person name="Vassiliev H."/>
            <person name="Venkataraman V."/>
            <person name="Vinson J."/>
            <person name="Vo A."/>
            <person name="Wade C."/>
            <person name="Wang S."/>
            <person name="Wangchuk T."/>
            <person name="Wangdi T."/>
            <person name="Whittaker C."/>
            <person name="Wilkinson J."/>
            <person name="Wu Y."/>
            <person name="Wyman D."/>
            <person name="Yadav S."/>
            <person name="Yang S."/>
            <person name="Yang X."/>
            <person name="Yeager S."/>
            <person name="Yee E."/>
            <person name="Young G."/>
            <person name="Zainoun J."/>
            <person name="Zembeck L."/>
            <person name="Zimmer A."/>
            <person name="Zody M."/>
            <person name="Lander E."/>
        </authorList>
    </citation>
    <scope>NUCLEOTIDE SEQUENCE [LARGE SCALE GENOMIC DNA]</scope>
</reference>
<evidence type="ECO:0000313" key="3">
    <source>
        <dbReference type="Ensembl" id="ENSCSAVP00000005571.1"/>
    </source>
</evidence>
<proteinExistence type="predicted"/>
<evidence type="ECO:0000313" key="4">
    <source>
        <dbReference type="Proteomes" id="UP000007875"/>
    </source>
</evidence>
<reference evidence="3" key="2">
    <citation type="submission" date="2025-08" db="UniProtKB">
        <authorList>
            <consortium name="Ensembl"/>
        </authorList>
    </citation>
    <scope>IDENTIFICATION</scope>
</reference>
<accession>H2YJS2</accession>
<dbReference type="CDD" id="cd20386">
    <property type="entry name" value="Tudor_PHF20-like"/>
    <property type="match status" value="1"/>
</dbReference>
<evidence type="ECO:0000256" key="1">
    <source>
        <dbReference type="SAM" id="MobiDB-lite"/>
    </source>
</evidence>
<protein>
    <recommendedName>
        <fullName evidence="2">DNA repair protein Crb2 Tudor domain-containing protein</fullName>
    </recommendedName>
</protein>
<dbReference type="Pfam" id="PF18115">
    <property type="entry name" value="Tudor_3"/>
    <property type="match status" value="1"/>
</dbReference>
<feature type="region of interest" description="Disordered" evidence="1">
    <location>
        <begin position="26"/>
        <end position="96"/>
    </location>
</feature>
<keyword evidence="4" id="KW-1185">Reference proteome</keyword>
<evidence type="ECO:0000259" key="2">
    <source>
        <dbReference type="Pfam" id="PF18115"/>
    </source>
</evidence>